<feature type="region of interest" description="Disordered" evidence="18">
    <location>
        <begin position="101"/>
        <end position="168"/>
    </location>
</feature>
<dbReference type="GO" id="GO:0003887">
    <property type="term" value="F:DNA-directed DNA polymerase activity"/>
    <property type="evidence" value="ECO:0007669"/>
    <property type="project" value="UniProtKB-KW"/>
</dbReference>
<evidence type="ECO:0000256" key="17">
    <source>
        <dbReference type="PIRSR" id="PIRSR622312-50"/>
    </source>
</evidence>
<evidence type="ECO:0000256" key="3">
    <source>
        <dbReference type="ARBA" id="ARBA00008323"/>
    </source>
</evidence>
<keyword evidence="11" id="KW-0227">DNA damage</keyword>
<comment type="similarity">
    <text evidence="3">Belongs to the DNA polymerase type-X family.</text>
</comment>
<dbReference type="InterPro" id="IPR022312">
    <property type="entry name" value="DNA_pol_X"/>
</dbReference>
<dbReference type="InterPro" id="IPR037160">
    <property type="entry name" value="DNA_Pol_thumb_sf"/>
</dbReference>
<dbReference type="PRINTS" id="PR00870">
    <property type="entry name" value="DNAPOLXBETA"/>
</dbReference>
<dbReference type="PANTHER" id="PTHR11276">
    <property type="entry name" value="DNA POLYMERASE TYPE-X FAMILY MEMBER"/>
    <property type="match status" value="1"/>
</dbReference>
<evidence type="ECO:0000256" key="15">
    <source>
        <dbReference type="ARBA" id="ARBA00023242"/>
    </source>
</evidence>
<gene>
    <name evidence="20" type="ORF">B0H67DRAFT_563835</name>
</gene>
<protein>
    <recommendedName>
        <fullName evidence="5">DNA polymerase lambda</fullName>
        <ecNumber evidence="4">2.7.7.7</ecNumber>
    </recommendedName>
</protein>
<dbReference type="InterPro" id="IPR028207">
    <property type="entry name" value="DNA_pol_B_palm_palm"/>
</dbReference>
<dbReference type="FunFam" id="1.10.150.110:FF:000005">
    <property type="entry name" value="DNA polymerase POL4"/>
    <property type="match status" value="1"/>
</dbReference>
<evidence type="ECO:0000256" key="18">
    <source>
        <dbReference type="SAM" id="MobiDB-lite"/>
    </source>
</evidence>
<dbReference type="InterPro" id="IPR001357">
    <property type="entry name" value="BRCT_dom"/>
</dbReference>
<keyword evidence="13" id="KW-0234">DNA repair</keyword>
<keyword evidence="15" id="KW-0539">Nucleus</keyword>
<comment type="cofactor">
    <cofactor evidence="1">
        <name>Mn(2+)</name>
        <dbReference type="ChEBI" id="CHEBI:29035"/>
    </cofactor>
</comment>
<evidence type="ECO:0000256" key="7">
    <source>
        <dbReference type="ARBA" id="ARBA00022679"/>
    </source>
</evidence>
<evidence type="ECO:0000313" key="21">
    <source>
        <dbReference type="Proteomes" id="UP001172102"/>
    </source>
</evidence>
<proteinExistence type="inferred from homology"/>
<keyword evidence="10" id="KW-0479">Metal-binding</keyword>
<dbReference type="Gene3D" id="3.30.460.10">
    <property type="entry name" value="Beta Polymerase, domain 2"/>
    <property type="match status" value="1"/>
</dbReference>
<feature type="compositionally biased region" description="Polar residues" evidence="18">
    <location>
        <begin position="411"/>
        <end position="430"/>
    </location>
</feature>
<dbReference type="AlphaFoldDB" id="A0AA40EDA3"/>
<feature type="domain" description="BRCT" evidence="19">
    <location>
        <begin position="169"/>
        <end position="261"/>
    </location>
</feature>
<dbReference type="Pfam" id="PF10391">
    <property type="entry name" value="DNA_pol_lambd_f"/>
    <property type="match status" value="1"/>
</dbReference>
<dbReference type="InterPro" id="IPR002054">
    <property type="entry name" value="DNA-dir_DNA_pol_X"/>
</dbReference>
<dbReference type="PANTHER" id="PTHR11276:SF28">
    <property type="entry name" value="DNA POLYMERASE LAMBDA"/>
    <property type="match status" value="1"/>
</dbReference>
<dbReference type="InterPro" id="IPR018944">
    <property type="entry name" value="DNA_pol_lambd_fingers_domain"/>
</dbReference>
<feature type="compositionally biased region" description="Polar residues" evidence="18">
    <location>
        <begin position="305"/>
        <end position="315"/>
    </location>
</feature>
<dbReference type="SUPFAM" id="SSF81301">
    <property type="entry name" value="Nucleotidyltransferase"/>
    <property type="match status" value="1"/>
</dbReference>
<comment type="caution">
    <text evidence="20">The sequence shown here is derived from an EMBL/GenBank/DDBJ whole genome shotgun (WGS) entry which is preliminary data.</text>
</comment>
<keyword evidence="9" id="KW-0235">DNA replication</keyword>
<keyword evidence="12" id="KW-0239">DNA-directed DNA polymerase</keyword>
<dbReference type="InterPro" id="IPR027421">
    <property type="entry name" value="DNA_pol_lamdba_lyase_dom_sf"/>
</dbReference>
<dbReference type="GO" id="GO:0046872">
    <property type="term" value="F:metal ion binding"/>
    <property type="evidence" value="ECO:0007669"/>
    <property type="project" value="UniProtKB-KW"/>
</dbReference>
<dbReference type="InterPro" id="IPR043519">
    <property type="entry name" value="NT_sf"/>
</dbReference>
<dbReference type="Proteomes" id="UP001172102">
    <property type="component" value="Unassembled WGS sequence"/>
</dbReference>
<dbReference type="Gene3D" id="3.30.210.10">
    <property type="entry name" value="DNA polymerase, thumb domain"/>
    <property type="match status" value="1"/>
</dbReference>
<dbReference type="EMBL" id="JAUKUA010000001">
    <property type="protein sequence ID" value="KAK0731118.1"/>
    <property type="molecule type" value="Genomic_DNA"/>
</dbReference>
<keyword evidence="6" id="KW-0237">DNA synthesis</keyword>
<dbReference type="GO" id="GO:0005634">
    <property type="term" value="C:nucleus"/>
    <property type="evidence" value="ECO:0007669"/>
    <property type="project" value="UniProtKB-SubCell"/>
</dbReference>
<evidence type="ECO:0000256" key="1">
    <source>
        <dbReference type="ARBA" id="ARBA00001936"/>
    </source>
</evidence>
<keyword evidence="21" id="KW-1185">Reference proteome</keyword>
<dbReference type="FunFam" id="3.30.210.10:FF:000001">
    <property type="entry name" value="DNA polymerase lambda"/>
    <property type="match status" value="1"/>
</dbReference>
<name>A0AA40EDA3_9PEZI</name>
<dbReference type="EC" id="2.7.7.7" evidence="4"/>
<evidence type="ECO:0000256" key="6">
    <source>
        <dbReference type="ARBA" id="ARBA00022634"/>
    </source>
</evidence>
<evidence type="ECO:0000313" key="20">
    <source>
        <dbReference type="EMBL" id="KAK0731118.1"/>
    </source>
</evidence>
<evidence type="ECO:0000259" key="19">
    <source>
        <dbReference type="PROSITE" id="PS50172"/>
    </source>
</evidence>
<organism evidence="20 21">
    <name type="scientific">Lasiosphaeris hirsuta</name>
    <dbReference type="NCBI Taxonomy" id="260670"/>
    <lineage>
        <taxon>Eukaryota</taxon>
        <taxon>Fungi</taxon>
        <taxon>Dikarya</taxon>
        <taxon>Ascomycota</taxon>
        <taxon>Pezizomycotina</taxon>
        <taxon>Sordariomycetes</taxon>
        <taxon>Sordariomycetidae</taxon>
        <taxon>Sordariales</taxon>
        <taxon>Lasiosphaeriaceae</taxon>
        <taxon>Lasiosphaeris</taxon>
    </lineage>
</organism>
<evidence type="ECO:0000256" key="5">
    <source>
        <dbReference type="ARBA" id="ARBA00016513"/>
    </source>
</evidence>
<dbReference type="Gene3D" id="1.10.150.20">
    <property type="entry name" value="5' to 3' exonuclease, C-terminal subdomain"/>
    <property type="match status" value="1"/>
</dbReference>
<dbReference type="GO" id="GO:0016829">
    <property type="term" value="F:lyase activity"/>
    <property type="evidence" value="ECO:0007669"/>
    <property type="project" value="UniProtKB-KW"/>
</dbReference>
<evidence type="ECO:0000256" key="14">
    <source>
        <dbReference type="ARBA" id="ARBA00023239"/>
    </source>
</evidence>
<evidence type="ECO:0000256" key="4">
    <source>
        <dbReference type="ARBA" id="ARBA00012417"/>
    </source>
</evidence>
<dbReference type="Gene3D" id="1.10.150.110">
    <property type="entry name" value="DNA polymerase beta, N-terminal domain-like"/>
    <property type="match status" value="1"/>
</dbReference>
<dbReference type="GO" id="GO:0006303">
    <property type="term" value="P:double-strand break repair via nonhomologous end joining"/>
    <property type="evidence" value="ECO:0007669"/>
    <property type="project" value="TreeGrafter"/>
</dbReference>
<evidence type="ECO:0000256" key="16">
    <source>
        <dbReference type="ARBA" id="ARBA00049244"/>
    </source>
</evidence>
<feature type="compositionally biased region" description="Low complexity" evidence="18">
    <location>
        <begin position="125"/>
        <end position="139"/>
    </location>
</feature>
<dbReference type="FunFam" id="1.10.150.20:FF:000010">
    <property type="entry name" value="DNA polymerase lambda"/>
    <property type="match status" value="1"/>
</dbReference>
<feature type="compositionally biased region" description="Polar residues" evidence="18">
    <location>
        <begin position="144"/>
        <end position="153"/>
    </location>
</feature>
<keyword evidence="8" id="KW-0548">Nucleotidyltransferase</keyword>
<dbReference type="InterPro" id="IPR010996">
    <property type="entry name" value="HHH_MUS81"/>
</dbReference>
<dbReference type="SMART" id="SM00483">
    <property type="entry name" value="POLXc"/>
    <property type="match status" value="1"/>
</dbReference>
<evidence type="ECO:0000256" key="12">
    <source>
        <dbReference type="ARBA" id="ARBA00022932"/>
    </source>
</evidence>
<evidence type="ECO:0000256" key="11">
    <source>
        <dbReference type="ARBA" id="ARBA00022763"/>
    </source>
</evidence>
<dbReference type="Pfam" id="PF14791">
    <property type="entry name" value="DNA_pol_B_thumb"/>
    <property type="match status" value="1"/>
</dbReference>
<feature type="compositionally biased region" description="Polar residues" evidence="18">
    <location>
        <begin position="439"/>
        <end position="450"/>
    </location>
</feature>
<evidence type="ECO:0000256" key="13">
    <source>
        <dbReference type="ARBA" id="ARBA00023204"/>
    </source>
</evidence>
<evidence type="ECO:0000256" key="8">
    <source>
        <dbReference type="ARBA" id="ARBA00022695"/>
    </source>
</evidence>
<keyword evidence="7" id="KW-0808">Transferase</keyword>
<dbReference type="PRINTS" id="PR00869">
    <property type="entry name" value="DNAPOLX"/>
</dbReference>
<dbReference type="Pfam" id="PF14792">
    <property type="entry name" value="DNA_pol_B_palm"/>
    <property type="match status" value="1"/>
</dbReference>
<comment type="catalytic activity">
    <reaction evidence="16">
        <text>DNA(n) + a 2'-deoxyribonucleoside 5'-triphosphate = DNA(n+1) + diphosphate</text>
        <dbReference type="Rhea" id="RHEA:22508"/>
        <dbReference type="Rhea" id="RHEA-COMP:17339"/>
        <dbReference type="Rhea" id="RHEA-COMP:17340"/>
        <dbReference type="ChEBI" id="CHEBI:33019"/>
        <dbReference type="ChEBI" id="CHEBI:61560"/>
        <dbReference type="ChEBI" id="CHEBI:173112"/>
        <dbReference type="EC" id="2.7.7.7"/>
    </reaction>
</comment>
<dbReference type="InterPro" id="IPR036420">
    <property type="entry name" value="BRCT_dom_sf"/>
</dbReference>
<dbReference type="SUPFAM" id="SSF47802">
    <property type="entry name" value="DNA polymerase beta, N-terminal domain-like"/>
    <property type="match status" value="1"/>
</dbReference>
<accession>A0AA40EDA3</accession>
<keyword evidence="14" id="KW-0456">Lyase</keyword>
<dbReference type="CDD" id="cd00141">
    <property type="entry name" value="NT_POLXc"/>
    <property type="match status" value="1"/>
</dbReference>
<dbReference type="InterPro" id="IPR002008">
    <property type="entry name" value="DNA_pol_X_beta-like"/>
</dbReference>
<evidence type="ECO:0000256" key="9">
    <source>
        <dbReference type="ARBA" id="ARBA00022705"/>
    </source>
</evidence>
<dbReference type="InterPro" id="IPR029398">
    <property type="entry name" value="PolB_thumb"/>
</dbReference>
<dbReference type="PROSITE" id="PS50172">
    <property type="entry name" value="BRCT"/>
    <property type="match status" value="1"/>
</dbReference>
<evidence type="ECO:0000256" key="2">
    <source>
        <dbReference type="ARBA" id="ARBA00004123"/>
    </source>
</evidence>
<reference evidence="20" key="1">
    <citation type="submission" date="2023-06" db="EMBL/GenBank/DDBJ databases">
        <title>Genome-scale phylogeny and comparative genomics of the fungal order Sordariales.</title>
        <authorList>
            <consortium name="Lawrence Berkeley National Laboratory"/>
            <person name="Hensen N."/>
            <person name="Bonometti L."/>
            <person name="Westerberg I."/>
            <person name="Brannstrom I.O."/>
            <person name="Guillou S."/>
            <person name="Cros-Aarteil S."/>
            <person name="Calhoun S."/>
            <person name="Haridas S."/>
            <person name="Kuo A."/>
            <person name="Mondo S."/>
            <person name="Pangilinan J."/>
            <person name="Riley R."/>
            <person name="Labutti K."/>
            <person name="Andreopoulos B."/>
            <person name="Lipzen A."/>
            <person name="Chen C."/>
            <person name="Yanf M."/>
            <person name="Daum C."/>
            <person name="Ng V."/>
            <person name="Clum A."/>
            <person name="Steindorff A."/>
            <person name="Ohm R."/>
            <person name="Martin F."/>
            <person name="Silar P."/>
            <person name="Natvig D."/>
            <person name="Lalanne C."/>
            <person name="Gautier V."/>
            <person name="Ament-Velasquez S.L."/>
            <person name="Kruys A."/>
            <person name="Hutchinson M.I."/>
            <person name="Powell A.J."/>
            <person name="Barry K."/>
            <person name="Miller A.N."/>
            <person name="Grigoriev I.V."/>
            <person name="Debuchy R."/>
            <person name="Gladieux P."/>
            <person name="Thoren M.H."/>
            <person name="Johannesson H."/>
        </authorList>
    </citation>
    <scope>NUCLEOTIDE SEQUENCE</scope>
    <source>
        <strain evidence="20">SMH4607-1</strain>
    </source>
</reference>
<dbReference type="GO" id="GO:0003677">
    <property type="term" value="F:DNA binding"/>
    <property type="evidence" value="ECO:0007669"/>
    <property type="project" value="InterPro"/>
</dbReference>
<dbReference type="Gene3D" id="3.40.50.10190">
    <property type="entry name" value="BRCT domain"/>
    <property type="match status" value="1"/>
</dbReference>
<feature type="region of interest" description="Disordered" evidence="18">
    <location>
        <begin position="47"/>
        <end position="72"/>
    </location>
</feature>
<feature type="region of interest" description="Disordered" evidence="18">
    <location>
        <begin position="267"/>
        <end position="384"/>
    </location>
</feature>
<feature type="active site" description="Nucleophile; Schiff-base intermediate with DNA; for 5'-dRP lyase activity" evidence="17">
    <location>
        <position position="539"/>
    </location>
</feature>
<comment type="subcellular location">
    <subcellularLocation>
        <location evidence="2">Nucleus</location>
    </subcellularLocation>
</comment>
<feature type="region of interest" description="Disordered" evidence="18">
    <location>
        <begin position="404"/>
        <end position="456"/>
    </location>
</feature>
<dbReference type="Pfam" id="PF14716">
    <property type="entry name" value="HHH_8"/>
    <property type="match status" value="1"/>
</dbReference>
<dbReference type="SUPFAM" id="SSF81585">
    <property type="entry name" value="PsbU/PolX domain-like"/>
    <property type="match status" value="1"/>
</dbReference>
<sequence>MSPRSLQEKAAFFETLDALGYDSSDGEYQADRDEEVHRIKCRAFFDSQKKTPRTTGEPRRTLSAPTPGVVTPQTTTIIKATPDAQNLAGLGLNKPRHAVSASSSFVEETPIPDPTRPAHPLLQRSTTFPTSLLPSTTASRGIDQDQSPSMNSSMRKRKRQSSATKPVPESAQIFRGLSFYYIPNNDVNPVRKQRIQKAQAYGARWVRELSVASHVVVDNRLVYQDIENILPSQTSPVVVNEEYPIDCIFWGTLLPAAQKRYMISGAPDLTNTTITGDADTSLRPQGPSHSLPLKDPLARREHGSRNQTPPQSGQLHLQDLTGESADTTKAQPHTEVTDSDSDDVELIQQPPSSPRLVRATSPRPQLRVPAPRVPNSLQPQSEREDELAEYIHLMQQYKDLPLDVEEDDPHSTMSNMDTISDSETDPSLGNRQKRKRRLSNPTTGGNTWSKGKSLDTEDRFACHRGGTRDQQSGGSSANPNSRTIEVLQNMCDYYTRIDDHWRTMAYRKAITTLRRQNTKITTEEEAYSLPNIGRRLAAKIEEIVSTNSLRRLAYAQDEPPDQALATFLNVYDVGTTRANRWISQGLRTLDDVRARADELNLTTNQRIGLDRYDDLNTRIPRAEVAALGAYVVREAVRIDPGIELVIGGSFRRGAESSGDVDLIVTKKGTISAADLVPFFEELLQVLTEKGFLVATLAALHSQRYGKDGPGSKWHGCCVLPAEERENLATKRGKGRTHEPIWRRMDILLVPETEYGAALIYFTGNDIFNRSMRLLASKKGMRLNQRGLYKEVMRGKGRVKVTEGELIEGQDEKRIFEILGVKWREPQERWC</sequence>
<evidence type="ECO:0000256" key="10">
    <source>
        <dbReference type="ARBA" id="ARBA00022723"/>
    </source>
</evidence>